<gene>
    <name evidence="3" type="ORF">J9309_04490</name>
</gene>
<reference evidence="4" key="2">
    <citation type="submission" date="2021-04" db="EMBL/GenBank/DDBJ databases">
        <title>Taxonomy of Flavobacteriaceae bacterium ZY171143.</title>
        <authorList>
            <person name="Li F."/>
        </authorList>
    </citation>
    <scope>NUCLEOTIDE SEQUENCE [LARGE SCALE GENOMIC DNA]</scope>
    <source>
        <strain evidence="4">ZY171143</strain>
    </source>
</reference>
<evidence type="ECO:0000256" key="1">
    <source>
        <dbReference type="SAM" id="SignalP"/>
    </source>
</evidence>
<organism evidence="3 4">
    <name type="scientific">Faecalibacter bovis</name>
    <dbReference type="NCBI Taxonomy" id="2898187"/>
    <lineage>
        <taxon>Bacteria</taxon>
        <taxon>Pseudomonadati</taxon>
        <taxon>Bacteroidota</taxon>
        <taxon>Flavobacteriia</taxon>
        <taxon>Flavobacteriales</taxon>
        <taxon>Weeksellaceae</taxon>
        <taxon>Faecalibacter</taxon>
    </lineage>
</organism>
<dbReference type="InterPro" id="IPR045743">
    <property type="entry name" value="DUF6089"/>
</dbReference>
<evidence type="ECO:0000313" key="4">
    <source>
        <dbReference type="Proteomes" id="UP000672011"/>
    </source>
</evidence>
<sequence length="257" mass="29252">MSRFLLFIFVLCFSQGVLAQRHEIGIFAGGANVIGDVGKGNYINPFPTRVTSGGDIVLPISIGGLYRFNINPHMGFRLNLTYSHVGAGDFKSGEQFKRDRNQSFENDILEGAVLFEYNFKDINEAQEFAHSPYLFFGGGAFQAKYRIYDYDADEGEIVHDTYNKRKLVFPFGLGYKVRFNYNWLLSLETGFRYTNQDFLDYNVADFTKNLINAGNSNPVIAEEIRDKTFGNMSNKDWYVQTGITLTYSFGRPACYCN</sequence>
<keyword evidence="4" id="KW-1185">Reference proteome</keyword>
<reference evidence="3 4" key="1">
    <citation type="journal article" date="2021" name="Int. J. Syst. Evol. Microbiol.">
        <title>Faecalibacter bovis sp. nov., isolated from cow faeces.</title>
        <authorList>
            <person name="Li F."/>
            <person name="Zhao W."/>
            <person name="Hong Q."/>
            <person name="Shao Q."/>
            <person name="Song J."/>
            <person name="Yang S."/>
        </authorList>
    </citation>
    <scope>NUCLEOTIDE SEQUENCE [LARGE SCALE GENOMIC DNA]</scope>
    <source>
        <strain evidence="3 4">ZY171143</strain>
    </source>
</reference>
<dbReference type="Pfam" id="PF19573">
    <property type="entry name" value="DUF6089"/>
    <property type="match status" value="1"/>
</dbReference>
<keyword evidence="1" id="KW-0732">Signal</keyword>
<name>A0ABX7XF67_9FLAO</name>
<evidence type="ECO:0000313" key="3">
    <source>
        <dbReference type="EMBL" id="QTV06586.1"/>
    </source>
</evidence>
<protein>
    <recommendedName>
        <fullName evidence="2">DUF6089 domain-containing protein</fullName>
    </recommendedName>
</protein>
<feature type="signal peptide" evidence="1">
    <location>
        <begin position="1"/>
        <end position="19"/>
    </location>
</feature>
<dbReference type="SUPFAM" id="SSF56925">
    <property type="entry name" value="OMPA-like"/>
    <property type="match status" value="1"/>
</dbReference>
<dbReference type="EMBL" id="CP072842">
    <property type="protein sequence ID" value="QTV06586.1"/>
    <property type="molecule type" value="Genomic_DNA"/>
</dbReference>
<proteinExistence type="predicted"/>
<dbReference type="InterPro" id="IPR011250">
    <property type="entry name" value="OMP/PagP_B-barrel"/>
</dbReference>
<dbReference type="Gene3D" id="2.40.160.20">
    <property type="match status" value="1"/>
</dbReference>
<feature type="domain" description="DUF6089" evidence="2">
    <location>
        <begin position="3"/>
        <end position="256"/>
    </location>
</feature>
<dbReference type="Proteomes" id="UP000672011">
    <property type="component" value="Chromosome"/>
</dbReference>
<dbReference type="RefSeq" id="WP_230477346.1">
    <property type="nucleotide sequence ID" value="NZ_CP072842.1"/>
</dbReference>
<evidence type="ECO:0000259" key="2">
    <source>
        <dbReference type="Pfam" id="PF19573"/>
    </source>
</evidence>
<accession>A0ABX7XF67</accession>
<feature type="chain" id="PRO_5045226576" description="DUF6089 domain-containing protein" evidence="1">
    <location>
        <begin position="20"/>
        <end position="257"/>
    </location>
</feature>